<gene>
    <name evidence="2" type="ORF">CKAN_01477200</name>
</gene>
<dbReference type="OrthoDB" id="10262769at2759"/>
<dbReference type="SUPFAM" id="SSF49879">
    <property type="entry name" value="SMAD/FHA domain"/>
    <property type="match status" value="1"/>
</dbReference>
<dbReference type="EMBL" id="QPKB01000005">
    <property type="protein sequence ID" value="RWR85896.1"/>
    <property type="molecule type" value="Genomic_DNA"/>
</dbReference>
<keyword evidence="3" id="KW-1185">Reference proteome</keyword>
<dbReference type="InterPro" id="IPR008984">
    <property type="entry name" value="SMAD_FHA_dom_sf"/>
</dbReference>
<name>A0A443P576_9MAGN</name>
<dbReference type="Proteomes" id="UP000283530">
    <property type="component" value="Unassembled WGS sequence"/>
</dbReference>
<proteinExistence type="predicted"/>
<dbReference type="SMART" id="SM00240">
    <property type="entry name" value="FHA"/>
    <property type="match status" value="1"/>
</dbReference>
<dbReference type="GO" id="GO:0002151">
    <property type="term" value="F:G-quadruplex RNA binding"/>
    <property type="evidence" value="ECO:0007669"/>
    <property type="project" value="InterPro"/>
</dbReference>
<dbReference type="InterPro" id="IPR000253">
    <property type="entry name" value="FHA_dom"/>
</dbReference>
<dbReference type="Pfam" id="PF13325">
    <property type="entry name" value="MCRS_N"/>
    <property type="match status" value="1"/>
</dbReference>
<dbReference type="GO" id="GO:0044545">
    <property type="term" value="C:NSL complex"/>
    <property type="evidence" value="ECO:0007669"/>
    <property type="project" value="TreeGrafter"/>
</dbReference>
<dbReference type="InterPro" id="IPR025999">
    <property type="entry name" value="MCRS_N"/>
</dbReference>
<dbReference type="STRING" id="337451.A0A443P576"/>
<dbReference type="PANTHER" id="PTHR13233">
    <property type="entry name" value="MICROSPHERULE PROTEIN 1"/>
    <property type="match status" value="1"/>
</dbReference>
<dbReference type="Gene3D" id="2.60.200.20">
    <property type="match status" value="1"/>
</dbReference>
<protein>
    <submittedName>
        <fullName evidence="2">Forkhead-associated FHA domain-containing protein</fullName>
    </submittedName>
</protein>
<comment type="caution">
    <text evidence="2">The sequence shown here is derived from an EMBL/GenBank/DDBJ whole genome shotgun (WGS) entry which is preliminary data.</text>
</comment>
<accession>A0A443P576</accession>
<evidence type="ECO:0000313" key="3">
    <source>
        <dbReference type="Proteomes" id="UP000283530"/>
    </source>
</evidence>
<feature type="domain" description="FHA" evidence="1">
    <location>
        <begin position="849"/>
        <end position="905"/>
    </location>
</feature>
<dbReference type="Pfam" id="PF00498">
    <property type="entry name" value="FHA"/>
    <property type="match status" value="1"/>
</dbReference>
<evidence type="ECO:0000313" key="2">
    <source>
        <dbReference type="EMBL" id="RWR85896.1"/>
    </source>
</evidence>
<reference evidence="2 3" key="1">
    <citation type="journal article" date="2019" name="Nat. Plants">
        <title>Stout camphor tree genome fills gaps in understanding of flowering plant genome evolution.</title>
        <authorList>
            <person name="Chaw S.M."/>
            <person name="Liu Y.C."/>
            <person name="Wu Y.W."/>
            <person name="Wang H.Y."/>
            <person name="Lin C.I."/>
            <person name="Wu C.S."/>
            <person name="Ke H.M."/>
            <person name="Chang L.Y."/>
            <person name="Hsu C.Y."/>
            <person name="Yang H.T."/>
            <person name="Sudianto E."/>
            <person name="Hsu M.H."/>
            <person name="Wu K.P."/>
            <person name="Wang L.N."/>
            <person name="Leebens-Mack J.H."/>
            <person name="Tsai I.J."/>
        </authorList>
    </citation>
    <scope>NUCLEOTIDE SEQUENCE [LARGE SCALE GENOMIC DNA]</scope>
    <source>
        <strain evidence="3">cv. Chaw 1501</strain>
        <tissue evidence="2">Young leaves</tissue>
    </source>
</reference>
<dbReference type="GO" id="GO:0045944">
    <property type="term" value="P:positive regulation of transcription by RNA polymerase II"/>
    <property type="evidence" value="ECO:0007669"/>
    <property type="project" value="TreeGrafter"/>
</dbReference>
<evidence type="ECO:0000259" key="1">
    <source>
        <dbReference type="PROSITE" id="PS50006"/>
    </source>
</evidence>
<dbReference type="AlphaFoldDB" id="A0A443P576"/>
<dbReference type="InterPro" id="IPR037912">
    <property type="entry name" value="MCRS1"/>
</dbReference>
<dbReference type="GO" id="GO:0031011">
    <property type="term" value="C:Ino80 complex"/>
    <property type="evidence" value="ECO:0007669"/>
    <property type="project" value="InterPro"/>
</dbReference>
<dbReference type="PANTHER" id="PTHR13233:SF0">
    <property type="entry name" value="MICROSPHERULE PROTEIN 1"/>
    <property type="match status" value="1"/>
</dbReference>
<dbReference type="PROSITE" id="PS50006">
    <property type="entry name" value="FHA_DOMAIN"/>
    <property type="match status" value="1"/>
</dbReference>
<dbReference type="GO" id="GO:0071339">
    <property type="term" value="C:MLL1 complex"/>
    <property type="evidence" value="ECO:0007669"/>
    <property type="project" value="InterPro"/>
</dbReference>
<dbReference type="CDD" id="cd22687">
    <property type="entry name" value="FHA_MCRS1"/>
    <property type="match status" value="1"/>
</dbReference>
<organism evidence="2 3">
    <name type="scientific">Cinnamomum micranthum f. kanehirae</name>
    <dbReference type="NCBI Taxonomy" id="337451"/>
    <lineage>
        <taxon>Eukaryota</taxon>
        <taxon>Viridiplantae</taxon>
        <taxon>Streptophyta</taxon>
        <taxon>Embryophyta</taxon>
        <taxon>Tracheophyta</taxon>
        <taxon>Spermatophyta</taxon>
        <taxon>Magnoliopsida</taxon>
        <taxon>Magnoliidae</taxon>
        <taxon>Laurales</taxon>
        <taxon>Lauraceae</taxon>
        <taxon>Cinnamomum</taxon>
    </lineage>
</organism>
<sequence length="960" mass="106070">MGALAPVTHWIPQDDLLLKNAVEDGASLESLAKGAVCFSRRFTIRELQDRWRSLLYDSNVSEEASAQIVKIESSVSNLLKSDKSCNSKGKEWMPTKRKADSVRGHYYAMRKRICNEPLDTIDLDFFIPPDTHICAENDSSFQEQLKLATEHSMENCVLGGPISNGFAHQEASFDIGFHASPQRARVDTAVATSVDVTTQTFHNEHAHSLVHDLANDGAMACESLYGLAENVTPITFDKSKGENVDGNSFNHDNFRENNPKIFRENPTFFQGSSGVKEMEPPQTLPANNLFETDDFELKPLSTFDSMRNNQLNVCSSSGGNQNFSSSISDCNVSFHQLGHSSPHPNVPIWRVIDDFIAPAMEIEMNLEDKDPRMKSNSKLSAVDAKKVNPLGCNVVHSESKLNDGISGDRLNGSFTISEGDFMDLSGSLFNFDDAEQFLFMDDDEDLIDSCCLDSLNSILLSSPNSVRQNDIPNSCDLHTSTVLDTCLVIPDGACPGELNDIGSPLDVIHGEEQNSCSLELIMTTASQNCSSGPEELMCCTLNTEDPEIPCNDDIFPSTEVLSSCVSSALQHRTVEAASSFPPSNNEFCDKRKTGKRELPLKEKKKATSVHPVASLMVGPLPLPELGLKHPNDDDRVKNELFENASSAVASMHAGIAGEDPCTVTPVTAHCVSTVKLNEHIMAVESVKHDSFDGCIDSLLEKSVQGVDHTTSLTQNIVNGCELEVDGLVTLQKHDPSHEELSVVEEIGFPEPITNFSTSDHEEFLCESDDDVPYFSDIEAMILDMNLGPYDQESYFTREVSRYQYVDTKKAIVRLEQGAHSYMQRILASRGAFAVFYGRRLKHYIKKTEVSLGRATEDTNVDIDLAREGCANKISRQQAIINMEEDGSFYLKNLGKRSISVNKKEVATGQRFRLTSCCLIEIRGMTFIFEMNKSFASKCTNVAKRNCTLDAEVKFVLGEIS</sequence>